<gene>
    <name evidence="1" type="ORF">CRE_08875</name>
</gene>
<accession>E3LI01</accession>
<evidence type="ECO:0000313" key="2">
    <source>
        <dbReference type="Proteomes" id="UP000008281"/>
    </source>
</evidence>
<reference evidence="1" key="1">
    <citation type="submission" date="2007-07" db="EMBL/GenBank/DDBJ databases">
        <title>PCAP assembly of the Caenorhabditis remanei genome.</title>
        <authorList>
            <consortium name="The Caenorhabditis remanei Sequencing Consortium"/>
            <person name="Wilson R.K."/>
        </authorList>
    </citation>
    <scope>NUCLEOTIDE SEQUENCE [LARGE SCALE GENOMIC DNA]</scope>
    <source>
        <strain evidence="1">PB4641</strain>
    </source>
</reference>
<dbReference type="Proteomes" id="UP000008281">
    <property type="component" value="Unassembled WGS sequence"/>
</dbReference>
<evidence type="ECO:0000313" key="1">
    <source>
        <dbReference type="EMBL" id="EFO95610.1"/>
    </source>
</evidence>
<sequence>MTFKKSLSGNSVLISCRENVTIPTSWKPSSLIVLLSEEFCEASYEKIYVGGKCLRMKSTQLEDGFRSESFFMENLMETPDYENGLNFDESPELGESYNSSYHRDTSHNFLSSSDDESEMRNVDEGIRKVAPITTSALDQKLMRERELEQYKTKLDNLLQNQIIPADERVVDSIKLVCTKMFPEDDEVIQNMSSDLNSSICLKDSDPIVVVSFGEKYNVVSGNRRATAYQKQGVAKVRVSKILEKEAPGYRLNQFFFPSKKKEATLFESVDNFKLLFQYLDISQEQFTTWKGFETYAVFGSHFGCTNKISEIFRMFRHEELVNAIMKHSDSDFHLSAITIRNLTRKFVQNPASVIQLVNRLKGDEEESVIKKEKTLTTTTKQDKTTVAVLTSIETPTSVVTDQKEVIHRFLSLNDDALGLLFGLRDEERGSSTHTLLVPDEFSLKDEFGCHHNHLSLTVYLKKDGKMISKNEVGEELAFMGVSYKTILTTADVQLVLSSQKDAYIEINETLLKVVSKLIKSSGFRSFVKSDAEKEILESYLFI</sequence>
<dbReference type="EMBL" id="DS268409">
    <property type="protein sequence ID" value="EFO95610.1"/>
    <property type="molecule type" value="Genomic_DNA"/>
</dbReference>
<dbReference type="InParanoid" id="E3LI01"/>
<evidence type="ECO:0008006" key="3">
    <source>
        <dbReference type="Google" id="ProtNLM"/>
    </source>
</evidence>
<dbReference type="AlphaFoldDB" id="E3LI01"/>
<dbReference type="PROSITE" id="PS51257">
    <property type="entry name" value="PROKAR_LIPOPROTEIN"/>
    <property type="match status" value="1"/>
</dbReference>
<protein>
    <recommendedName>
        <fullName evidence="3">ParB/Sulfiredoxin domain-containing protein</fullName>
    </recommendedName>
</protein>
<dbReference type="HOGENOM" id="CLU_502723_0_0_1"/>
<proteinExistence type="predicted"/>
<keyword evidence="2" id="KW-1185">Reference proteome</keyword>
<name>E3LI01_CAERE</name>
<organism evidence="2">
    <name type="scientific">Caenorhabditis remanei</name>
    <name type="common">Caenorhabditis vulgaris</name>
    <dbReference type="NCBI Taxonomy" id="31234"/>
    <lineage>
        <taxon>Eukaryota</taxon>
        <taxon>Metazoa</taxon>
        <taxon>Ecdysozoa</taxon>
        <taxon>Nematoda</taxon>
        <taxon>Chromadorea</taxon>
        <taxon>Rhabditida</taxon>
        <taxon>Rhabditina</taxon>
        <taxon>Rhabditomorpha</taxon>
        <taxon>Rhabditoidea</taxon>
        <taxon>Rhabditidae</taxon>
        <taxon>Peloderinae</taxon>
        <taxon>Caenorhabditis</taxon>
    </lineage>
</organism>